<dbReference type="AlphaFoldDB" id="A0A375C6P0"/>
<name>A0A375C6P0_9BURK</name>
<feature type="compositionally biased region" description="Basic residues" evidence="1">
    <location>
        <begin position="27"/>
        <end position="37"/>
    </location>
</feature>
<protein>
    <submittedName>
        <fullName evidence="2">Uncharacterized protein</fullName>
    </submittedName>
</protein>
<sequence length="291" mass="32135">MTGDSHGSDRHQGFARQHGSRPAGHDHHPRWRAQRRRPGMAWLAAPGRRAHRRLPRRFARQPPCHAARGAARPAAAQVRGQGCRGLKRTAGPNEKPAISGGLWMRTGPDRLGHAVSSSVILYPCRLPMIPPMTRTPIRTTRRVAGRLAPGVNDRSACREQRRNAAEGGQAGTFSSAPCGHPVCSRLKYRRGISAFNQRAGRCCTGDAALTYPVTFSQCNKILALCYNPRREFRNCEIRQAPGFLPRRIRCPPKLCFLAAGRLVITIWPQPPSRTHRSPDVASSPILLNSLN</sequence>
<comment type="caution">
    <text evidence="2">The sequence shown here is derived from an EMBL/GenBank/DDBJ whole genome shotgun (WGS) entry which is preliminary data.</text>
</comment>
<dbReference type="Proteomes" id="UP000257016">
    <property type="component" value="Unassembled WGS sequence"/>
</dbReference>
<evidence type="ECO:0000313" key="2">
    <source>
        <dbReference type="EMBL" id="SOY63765.1"/>
    </source>
</evidence>
<feature type="compositionally biased region" description="Basic and acidic residues" evidence="1">
    <location>
        <begin position="1"/>
        <end position="12"/>
    </location>
</feature>
<feature type="region of interest" description="Disordered" evidence="1">
    <location>
        <begin position="1"/>
        <end position="37"/>
    </location>
</feature>
<organism evidence="2">
    <name type="scientific">Cupriavidus taiwanensis</name>
    <dbReference type="NCBI Taxonomy" id="164546"/>
    <lineage>
        <taxon>Bacteria</taxon>
        <taxon>Pseudomonadati</taxon>
        <taxon>Pseudomonadota</taxon>
        <taxon>Betaproteobacteria</taxon>
        <taxon>Burkholderiales</taxon>
        <taxon>Burkholderiaceae</taxon>
        <taxon>Cupriavidus</taxon>
    </lineage>
</organism>
<feature type="region of interest" description="Disordered" evidence="1">
    <location>
        <begin position="83"/>
        <end position="102"/>
    </location>
</feature>
<evidence type="ECO:0000256" key="1">
    <source>
        <dbReference type="SAM" id="MobiDB-lite"/>
    </source>
</evidence>
<dbReference type="EMBL" id="OFSN01000011">
    <property type="protein sequence ID" value="SOY63765.1"/>
    <property type="molecule type" value="Genomic_DNA"/>
</dbReference>
<proteinExistence type="predicted"/>
<reference evidence="2" key="1">
    <citation type="submission" date="2018-01" db="EMBL/GenBank/DDBJ databases">
        <authorList>
            <person name="Clerissi C."/>
        </authorList>
    </citation>
    <scope>NUCLEOTIDE SEQUENCE</scope>
    <source>
        <strain evidence="2">Cupriavidus taiwanensis LMG 19430</strain>
    </source>
</reference>
<gene>
    <name evidence="2" type="ORF">CBM2586_A60053</name>
</gene>
<accession>A0A375C6P0</accession>